<feature type="compositionally biased region" description="Low complexity" evidence="1">
    <location>
        <begin position="197"/>
        <end position="208"/>
    </location>
</feature>
<accession>A0A9P6R6L9</accession>
<reference evidence="2" key="1">
    <citation type="journal article" date="2020" name="Fungal Divers.">
        <title>Resolving the Mortierellaceae phylogeny through synthesis of multi-gene phylogenetics and phylogenomics.</title>
        <authorList>
            <person name="Vandepol N."/>
            <person name="Liber J."/>
            <person name="Desiro A."/>
            <person name="Na H."/>
            <person name="Kennedy M."/>
            <person name="Barry K."/>
            <person name="Grigoriev I.V."/>
            <person name="Miller A.N."/>
            <person name="O'Donnell K."/>
            <person name="Stajich J.E."/>
            <person name="Bonito G."/>
        </authorList>
    </citation>
    <scope>NUCLEOTIDE SEQUENCE</scope>
    <source>
        <strain evidence="2">REB-010B</strain>
    </source>
</reference>
<protein>
    <submittedName>
        <fullName evidence="2">Uncharacterized protein</fullName>
    </submittedName>
</protein>
<keyword evidence="3" id="KW-1185">Reference proteome</keyword>
<feature type="compositionally biased region" description="Low complexity" evidence="1">
    <location>
        <begin position="232"/>
        <end position="241"/>
    </location>
</feature>
<dbReference type="Proteomes" id="UP000738325">
    <property type="component" value="Unassembled WGS sequence"/>
</dbReference>
<dbReference type="AlphaFoldDB" id="A0A9P6R6L9"/>
<dbReference type="OrthoDB" id="10544417at2759"/>
<evidence type="ECO:0000256" key="1">
    <source>
        <dbReference type="SAM" id="MobiDB-lite"/>
    </source>
</evidence>
<evidence type="ECO:0000313" key="3">
    <source>
        <dbReference type="Proteomes" id="UP000738325"/>
    </source>
</evidence>
<dbReference type="EMBL" id="JAAAIP010000986">
    <property type="protein sequence ID" value="KAG0310939.1"/>
    <property type="molecule type" value="Genomic_DNA"/>
</dbReference>
<organism evidence="2 3">
    <name type="scientific">Dissophora globulifera</name>
    <dbReference type="NCBI Taxonomy" id="979702"/>
    <lineage>
        <taxon>Eukaryota</taxon>
        <taxon>Fungi</taxon>
        <taxon>Fungi incertae sedis</taxon>
        <taxon>Mucoromycota</taxon>
        <taxon>Mortierellomycotina</taxon>
        <taxon>Mortierellomycetes</taxon>
        <taxon>Mortierellales</taxon>
        <taxon>Mortierellaceae</taxon>
        <taxon>Dissophora</taxon>
    </lineage>
</organism>
<evidence type="ECO:0000313" key="2">
    <source>
        <dbReference type="EMBL" id="KAG0310939.1"/>
    </source>
</evidence>
<comment type="caution">
    <text evidence="2">The sequence shown here is derived from an EMBL/GenBank/DDBJ whole genome shotgun (WGS) entry which is preliminary data.</text>
</comment>
<gene>
    <name evidence="2" type="ORF">BGZ99_010459</name>
</gene>
<feature type="compositionally biased region" description="Low complexity" evidence="1">
    <location>
        <begin position="164"/>
        <end position="175"/>
    </location>
</feature>
<proteinExistence type="predicted"/>
<sequence>MTANSENKQWQSEFDCVVNNEYFYALTSPADIHHLDYFRYCSPQASDKGVLHRRWASIILPKLKASKIQQVFDQHGRLVREWLQQAAETKRYWNMRAEEEANEIEQRLDRKHHLSLKDNAVDQLDAQFQRYTKKVRGRDAAPDDQVFSTSQPGPPAQLVSVDQAAAPFTASSSTPDNQLFSTSQPGPPAQPVSVDQAAAPSTASSSTPLNQVFSTGLPGPPVQPVSVDQAGAPSTASSSTPDNRVFSTSQPGPPVQPVSVDQAAAPSIASRELISDPNRTIPLAPPSGASTNDDRRVVRTPSATDSDPERDIDLALVTARRRELGDVVNAPLFTFHATIGSLDLGTPFTEYYNKCRVMKGFDAKLATDVIALSGVLCVAHETEVQLEQIGLLMPRVRREVQIPYKDIKKERSAVRLWWDAWHDQYEEDQLRAETTIEGDLKDAGEKETPRKTAKRAVSCSDAKGLLLESLADVHQTLFANLQTSPVPNFSEADGMASFLCPFITPLLQKPDIAQLPPKLTSQQQPQQEHEHLRQNQDGLKRPDIIGNFYKDKIELYYGEIAGIGDHNKCKVAIDRIRIAIWARKSADRIRYLYGLNVALLGLQVLGREINFYKFSWVDDILVMSSIGKMSFPTCLQEMCEIADNVRVWADVQELLEQTCLMLKKAQKLANPSPYTGFPGIWTPSCHSFKARASMAH</sequence>
<name>A0A9P6R6L9_9FUNG</name>
<feature type="region of interest" description="Disordered" evidence="1">
    <location>
        <begin position="133"/>
        <end position="308"/>
    </location>
</feature>